<dbReference type="STRING" id="1246637.MTBBW1_80178"/>
<keyword evidence="5 6" id="KW-0472">Membrane</keyword>
<reference evidence="8 9" key="3">
    <citation type="submission" date="2017-03" db="EMBL/GenBank/DDBJ databases">
        <authorList>
            <person name="Afonso C.L."/>
            <person name="Miller P.J."/>
            <person name="Scott M.A."/>
            <person name="Spackman E."/>
            <person name="Goraichik I."/>
            <person name="Dimitrov K.M."/>
            <person name="Suarez D.L."/>
            <person name="Swayne D.E."/>
        </authorList>
    </citation>
    <scope>NUCLEOTIDE SEQUENCE [LARGE SCALE GENOMIC DNA]</scope>
    <source>
        <strain evidence="8">PRJEB14757</strain>
    </source>
</reference>
<feature type="transmembrane region" description="Helical" evidence="6">
    <location>
        <begin position="66"/>
        <end position="85"/>
    </location>
</feature>
<dbReference type="GO" id="GO:0015920">
    <property type="term" value="P:lipopolysaccharide transport"/>
    <property type="evidence" value="ECO:0007669"/>
    <property type="project" value="TreeGrafter"/>
</dbReference>
<dbReference type="EMBL" id="FWEV01000325">
    <property type="protein sequence ID" value="SLM32835.1"/>
    <property type="molecule type" value="Genomic_DNA"/>
</dbReference>
<dbReference type="OrthoDB" id="9792188at2"/>
<dbReference type="RefSeq" id="WP_080798494.1">
    <property type="nucleotide sequence ID" value="NZ_LT828540.1"/>
</dbReference>
<evidence type="ECO:0000256" key="2">
    <source>
        <dbReference type="ARBA" id="ARBA00022475"/>
    </source>
</evidence>
<evidence type="ECO:0000256" key="5">
    <source>
        <dbReference type="ARBA" id="ARBA00023136"/>
    </source>
</evidence>
<reference evidence="7" key="2">
    <citation type="submission" date="2012-12" db="EMBL/GenBank/DDBJ databases">
        <title>Region harboring genes involved in magnetosome formation of Candidatus Desulfamplus magnetosmortis.</title>
        <authorList>
            <person name="Lefevre C.T."/>
            <person name="Bazylinski D.A."/>
        </authorList>
    </citation>
    <scope>NUCLEOTIDE SEQUENCE</scope>
    <source>
        <strain evidence="7">BW-1</strain>
    </source>
</reference>
<accession>L0R4J1</accession>
<dbReference type="EMBL" id="HF547348">
    <property type="protein sequence ID" value="CCO06784.1"/>
    <property type="molecule type" value="Genomic_DNA"/>
</dbReference>
<feature type="transmembrane region" description="Helical" evidence="6">
    <location>
        <begin position="42"/>
        <end position="60"/>
    </location>
</feature>
<dbReference type="Pfam" id="PF03739">
    <property type="entry name" value="LptF_LptG"/>
    <property type="match status" value="1"/>
</dbReference>
<feature type="transmembrane region" description="Helical" evidence="6">
    <location>
        <begin position="106"/>
        <end position="125"/>
    </location>
</feature>
<evidence type="ECO:0000256" key="4">
    <source>
        <dbReference type="ARBA" id="ARBA00022989"/>
    </source>
</evidence>
<organism evidence="7">
    <name type="scientific">Desulfamplus magnetovallimortis</name>
    <dbReference type="NCBI Taxonomy" id="1246637"/>
    <lineage>
        <taxon>Bacteria</taxon>
        <taxon>Pseudomonadati</taxon>
        <taxon>Thermodesulfobacteriota</taxon>
        <taxon>Desulfobacteria</taxon>
        <taxon>Desulfobacterales</taxon>
        <taxon>Desulfobacteraceae</taxon>
        <taxon>Desulfamplus</taxon>
    </lineage>
</organism>
<keyword evidence="4 6" id="KW-1133">Transmembrane helix</keyword>
<feature type="transmembrane region" description="Helical" evidence="6">
    <location>
        <begin position="346"/>
        <end position="368"/>
    </location>
</feature>
<evidence type="ECO:0000256" key="6">
    <source>
        <dbReference type="SAM" id="Phobius"/>
    </source>
</evidence>
<feature type="transmembrane region" description="Helical" evidence="6">
    <location>
        <begin position="15"/>
        <end position="35"/>
    </location>
</feature>
<dbReference type="GO" id="GO:0055085">
    <property type="term" value="P:transmembrane transport"/>
    <property type="evidence" value="ECO:0007669"/>
    <property type="project" value="InterPro"/>
</dbReference>
<keyword evidence="9" id="KW-1185">Reference proteome</keyword>
<feature type="transmembrane region" description="Helical" evidence="6">
    <location>
        <begin position="287"/>
        <end position="308"/>
    </location>
</feature>
<reference evidence="7" key="1">
    <citation type="submission" date="2012-10" db="EMBL/GenBank/DDBJ databases">
        <authorList>
            <person name="Lefevre C."/>
        </authorList>
    </citation>
    <scope>NUCLEOTIDE SEQUENCE</scope>
    <source>
        <strain evidence="7">BW-1</strain>
    </source>
</reference>
<evidence type="ECO:0000256" key="1">
    <source>
        <dbReference type="ARBA" id="ARBA00004651"/>
    </source>
</evidence>
<gene>
    <name evidence="7" type="ORF">DEMABW1_80178</name>
    <name evidence="8" type="ORF">MTBBW1_80178</name>
</gene>
<dbReference type="NCBIfam" id="TIGR04407">
    <property type="entry name" value="LptF_YjgP"/>
    <property type="match status" value="1"/>
</dbReference>
<keyword evidence="2" id="KW-1003">Cell membrane</keyword>
<proteinExistence type="predicted"/>
<feature type="transmembrane region" description="Helical" evidence="6">
    <location>
        <begin position="315"/>
        <end position="334"/>
    </location>
</feature>
<evidence type="ECO:0000313" key="7">
    <source>
        <dbReference type="EMBL" id="CCO06784.1"/>
    </source>
</evidence>
<comment type="subcellular location">
    <subcellularLocation>
        <location evidence="1">Cell membrane</location>
        <topology evidence="1">Multi-pass membrane protein</topology>
    </subcellularLocation>
</comment>
<evidence type="ECO:0000313" key="9">
    <source>
        <dbReference type="Proteomes" id="UP000191931"/>
    </source>
</evidence>
<evidence type="ECO:0000313" key="8">
    <source>
        <dbReference type="EMBL" id="SLM32835.1"/>
    </source>
</evidence>
<dbReference type="InterPro" id="IPR005495">
    <property type="entry name" value="LptG/LptF_permease"/>
</dbReference>
<dbReference type="Proteomes" id="UP000191931">
    <property type="component" value="Unassembled WGS sequence"/>
</dbReference>
<dbReference type="InterPro" id="IPR030922">
    <property type="entry name" value="LptF"/>
</dbReference>
<sequence length="379" mass="42932">MKISTILNRYIFRELLSPFFTSLIFLTFVFLMTRIPDITNMVVNYHAGIPAVFLLILYSLPRFMEFTIPMSVMISVLLTMMRMASDNEIIAVKGAGISLYRLVPPVMLFSVLGTILTLWIALWGVPWGKFSFTTKGAELARSTVQFALKERQFNTMFDGIMIYVTSVNVKNYQMSDIFIQESQNSDNHNITIASEGMLISNEQKNIYTLHLVDGIVNQVNIKNGSVNTMSFETYDINFDMNARLRDIQYQKKDYNEMYPDELFEFIRKGEGGKKELLSARMELHEKFSIPFACIALGFLSIPVGVSSASSRRSSGFGMGLSLFLFYYLLLAAGWSACETGYSPPFIGMWISDLVILVIAIFLFSRVAAEKTLPFPFESG</sequence>
<protein>
    <submittedName>
        <fullName evidence="7">Predicted permease family protein</fullName>
    </submittedName>
</protein>
<dbReference type="PANTHER" id="PTHR33529:SF6">
    <property type="entry name" value="YJGP_YJGQ FAMILY PERMEASE"/>
    <property type="match status" value="1"/>
</dbReference>
<dbReference type="PANTHER" id="PTHR33529">
    <property type="entry name" value="SLR0882 PROTEIN-RELATED"/>
    <property type="match status" value="1"/>
</dbReference>
<keyword evidence="3 6" id="KW-0812">Transmembrane</keyword>
<dbReference type="GO" id="GO:0043190">
    <property type="term" value="C:ATP-binding cassette (ABC) transporter complex"/>
    <property type="evidence" value="ECO:0007669"/>
    <property type="project" value="InterPro"/>
</dbReference>
<name>L0R4J1_9BACT</name>
<dbReference type="AlphaFoldDB" id="L0R4J1"/>
<evidence type="ECO:0000256" key="3">
    <source>
        <dbReference type="ARBA" id="ARBA00022692"/>
    </source>
</evidence>